<feature type="region of interest" description="Disordered" evidence="1">
    <location>
        <begin position="1"/>
        <end position="20"/>
    </location>
</feature>
<dbReference type="EMBL" id="CP043499">
    <property type="protein sequence ID" value="QFY63689.1"/>
    <property type="molecule type" value="Genomic_DNA"/>
</dbReference>
<geneLocation type="plasmid" evidence="2 3">
    <name>unnamed</name>
</geneLocation>
<dbReference type="OrthoDB" id="8394994at2"/>
<organism evidence="2 3">
    <name type="scientific">Rhizobium grahamii</name>
    <dbReference type="NCBI Taxonomy" id="1120045"/>
    <lineage>
        <taxon>Bacteria</taxon>
        <taxon>Pseudomonadati</taxon>
        <taxon>Pseudomonadota</taxon>
        <taxon>Alphaproteobacteria</taxon>
        <taxon>Hyphomicrobiales</taxon>
        <taxon>Rhizobiaceae</taxon>
        <taxon>Rhizobium/Agrobacterium group</taxon>
        <taxon>Rhizobium</taxon>
    </lineage>
</organism>
<reference evidence="2 3" key="1">
    <citation type="submission" date="2019-08" db="EMBL/GenBank/DDBJ databases">
        <title>Prosopis cineraria nodule microbiome.</title>
        <authorList>
            <person name="Ali R."/>
            <person name="Chaluvadi S.R."/>
            <person name="Wang X."/>
        </authorList>
    </citation>
    <scope>NUCLEOTIDE SEQUENCE [LARGE SCALE GENOMIC DNA]</scope>
    <source>
        <strain evidence="2 3">BG7</strain>
        <plasmid evidence="2 3">unnamed</plasmid>
    </source>
</reference>
<evidence type="ECO:0000313" key="2">
    <source>
        <dbReference type="EMBL" id="QFY63689.1"/>
    </source>
</evidence>
<proteinExistence type="predicted"/>
<evidence type="ECO:0000256" key="1">
    <source>
        <dbReference type="SAM" id="MobiDB-lite"/>
    </source>
</evidence>
<dbReference type="Proteomes" id="UP000326881">
    <property type="component" value="Plasmid unnamed"/>
</dbReference>
<keyword evidence="3" id="KW-1185">Reference proteome</keyword>
<protein>
    <submittedName>
        <fullName evidence="2">Uncharacterized protein</fullName>
    </submittedName>
</protein>
<dbReference type="RefSeq" id="WP_153273639.1">
    <property type="nucleotide sequence ID" value="NZ_CP043499.1"/>
</dbReference>
<feature type="compositionally biased region" description="Basic residues" evidence="1">
    <location>
        <begin position="1"/>
        <end position="12"/>
    </location>
</feature>
<sequence length="78" mass="9090">MRSITFRKRKPRPTQVGWRLPGDGDMNARVLACMAIIMPLGRKTDLESIQNWLLLMKLDEMVRAQTRAMRNRDDSSDE</sequence>
<gene>
    <name evidence="2" type="ORF">FZ934_26035</name>
</gene>
<dbReference type="KEGG" id="rgr:FZ934_26035"/>
<dbReference type="AlphaFoldDB" id="A0A5Q0CHJ0"/>
<evidence type="ECO:0000313" key="3">
    <source>
        <dbReference type="Proteomes" id="UP000326881"/>
    </source>
</evidence>
<keyword evidence="2" id="KW-0614">Plasmid</keyword>
<name>A0A5Q0CHJ0_9HYPH</name>
<accession>A0A5Q0CHJ0</accession>